<dbReference type="PANTHER" id="PTHR42922">
    <property type="entry name" value="PHOSPHATE TRANSPORT SYSTEM PERMEASE PROTEIN PSTA"/>
    <property type="match status" value="1"/>
</dbReference>
<organism evidence="12 13">
    <name type="scientific">Salinisphaera aquimarina</name>
    <dbReference type="NCBI Taxonomy" id="2094031"/>
    <lineage>
        <taxon>Bacteria</taxon>
        <taxon>Pseudomonadati</taxon>
        <taxon>Pseudomonadota</taxon>
        <taxon>Gammaproteobacteria</taxon>
        <taxon>Salinisphaerales</taxon>
        <taxon>Salinisphaeraceae</taxon>
        <taxon>Salinisphaera</taxon>
    </lineage>
</organism>
<evidence type="ECO:0000256" key="9">
    <source>
        <dbReference type="ARBA" id="ARBA00023136"/>
    </source>
</evidence>
<dbReference type="Pfam" id="PF00528">
    <property type="entry name" value="BPD_transp_1"/>
    <property type="match status" value="1"/>
</dbReference>
<proteinExistence type="inferred from homology"/>
<sequence>MSSLAVADMALYRRRRWVNSIVVFACTGATLVGVSWLALIVAELLIQGVPGLSLSTFSERTRMSGGGLGNAIVGSLMMTAAGTVIGTIVGVAAGTWLAEYGRDGRLASIIRFISDILLSAPSIIVGLFIYAIMVQPLGHFSGWAGGVALAIILLPVVVRTTEDQLGLVPQNLREAASALGAHRWLIVTKVCYSGARVGIITGVLLGCARISGETAPLIFTSLNSNQWTTNMNDVMANLPMTIYQNMTINSFIPDLVQLAWTGGLLLTIAILLLNIIARFAAR</sequence>
<accession>A0ABV7EMJ5</accession>
<evidence type="ECO:0000256" key="8">
    <source>
        <dbReference type="ARBA" id="ARBA00022989"/>
    </source>
</evidence>
<feature type="transmembrane region" description="Helical" evidence="10">
    <location>
        <begin position="258"/>
        <end position="281"/>
    </location>
</feature>
<dbReference type="RefSeq" id="WP_380688447.1">
    <property type="nucleotide sequence ID" value="NZ_JBHRSS010000003.1"/>
</dbReference>
<evidence type="ECO:0000256" key="2">
    <source>
        <dbReference type="ARBA" id="ARBA00007069"/>
    </source>
</evidence>
<comment type="subcellular location">
    <subcellularLocation>
        <location evidence="10">Cell inner membrane</location>
        <topology evidence="10">Multi-pass membrane protein</topology>
    </subcellularLocation>
    <subcellularLocation>
        <location evidence="1">Cell membrane</location>
        <topology evidence="1">Multi-pass membrane protein</topology>
    </subcellularLocation>
</comment>
<feature type="transmembrane region" description="Helical" evidence="10">
    <location>
        <begin position="109"/>
        <end position="134"/>
    </location>
</feature>
<dbReference type="Gene3D" id="1.10.3720.10">
    <property type="entry name" value="MetI-like"/>
    <property type="match status" value="1"/>
</dbReference>
<dbReference type="Proteomes" id="UP001595462">
    <property type="component" value="Unassembled WGS sequence"/>
</dbReference>
<feature type="domain" description="ABC transmembrane type-1" evidence="11">
    <location>
        <begin position="72"/>
        <end position="277"/>
    </location>
</feature>
<dbReference type="CDD" id="cd06261">
    <property type="entry name" value="TM_PBP2"/>
    <property type="match status" value="1"/>
</dbReference>
<feature type="transmembrane region" description="Helical" evidence="10">
    <location>
        <begin position="71"/>
        <end position="97"/>
    </location>
</feature>
<evidence type="ECO:0000313" key="13">
    <source>
        <dbReference type="Proteomes" id="UP001595462"/>
    </source>
</evidence>
<dbReference type="InterPro" id="IPR051408">
    <property type="entry name" value="Phosphate_transprt_permease"/>
</dbReference>
<keyword evidence="13" id="KW-1185">Reference proteome</keyword>
<dbReference type="InterPro" id="IPR005672">
    <property type="entry name" value="Phosphate_PstA"/>
</dbReference>
<protein>
    <recommendedName>
        <fullName evidence="3 10">Phosphate transport system permease protein PstA</fullName>
    </recommendedName>
</protein>
<comment type="caution">
    <text evidence="12">The sequence shown here is derived from an EMBL/GenBank/DDBJ whole genome shotgun (WGS) entry which is preliminary data.</text>
</comment>
<keyword evidence="9 10" id="KW-0472">Membrane</keyword>
<dbReference type="PROSITE" id="PS50928">
    <property type="entry name" value="ABC_TM1"/>
    <property type="match status" value="1"/>
</dbReference>
<evidence type="ECO:0000256" key="6">
    <source>
        <dbReference type="ARBA" id="ARBA00022592"/>
    </source>
</evidence>
<dbReference type="InterPro" id="IPR000515">
    <property type="entry name" value="MetI-like"/>
</dbReference>
<evidence type="ECO:0000256" key="5">
    <source>
        <dbReference type="ARBA" id="ARBA00022475"/>
    </source>
</evidence>
<evidence type="ECO:0000259" key="11">
    <source>
        <dbReference type="PROSITE" id="PS50928"/>
    </source>
</evidence>
<name>A0ABV7EMJ5_9GAMM</name>
<keyword evidence="4" id="KW-0813">Transport</keyword>
<comment type="caution">
    <text evidence="10">Lacks conserved residue(s) required for the propagation of feature annotation.</text>
</comment>
<evidence type="ECO:0000256" key="1">
    <source>
        <dbReference type="ARBA" id="ARBA00004651"/>
    </source>
</evidence>
<gene>
    <name evidence="12" type="primary">pstA</name>
    <name evidence="12" type="ORF">ACFOSU_08540</name>
</gene>
<keyword evidence="5 10" id="KW-1003">Cell membrane</keyword>
<evidence type="ECO:0000313" key="12">
    <source>
        <dbReference type="EMBL" id="MFC3103938.1"/>
    </source>
</evidence>
<evidence type="ECO:0000256" key="3">
    <source>
        <dbReference type="ARBA" id="ARBA00016864"/>
    </source>
</evidence>
<keyword evidence="7 10" id="KW-0812">Transmembrane</keyword>
<keyword evidence="6" id="KW-0592">Phosphate transport</keyword>
<dbReference type="EMBL" id="JBHRSS010000003">
    <property type="protein sequence ID" value="MFC3103938.1"/>
    <property type="molecule type" value="Genomic_DNA"/>
</dbReference>
<evidence type="ECO:0000256" key="10">
    <source>
        <dbReference type="RuleBase" id="RU363043"/>
    </source>
</evidence>
<dbReference type="NCBIfam" id="TIGR00974">
    <property type="entry name" value="3a0107s02c"/>
    <property type="match status" value="1"/>
</dbReference>
<dbReference type="SUPFAM" id="SSF161098">
    <property type="entry name" value="MetI-like"/>
    <property type="match status" value="1"/>
</dbReference>
<evidence type="ECO:0000256" key="7">
    <source>
        <dbReference type="ARBA" id="ARBA00022692"/>
    </source>
</evidence>
<dbReference type="InterPro" id="IPR035906">
    <property type="entry name" value="MetI-like_sf"/>
</dbReference>
<comment type="similarity">
    <text evidence="2 10">Belongs to the binding-protein-dependent transport system permease family. CysTW subfamily.</text>
</comment>
<feature type="transmembrane region" description="Helical" evidence="10">
    <location>
        <begin position="140"/>
        <end position="158"/>
    </location>
</feature>
<evidence type="ECO:0000256" key="4">
    <source>
        <dbReference type="ARBA" id="ARBA00022448"/>
    </source>
</evidence>
<feature type="transmembrane region" description="Helical" evidence="10">
    <location>
        <begin position="21"/>
        <end position="46"/>
    </location>
</feature>
<dbReference type="PANTHER" id="PTHR42922:SF1">
    <property type="entry name" value="PHOSPHATE TRANSPORT SYSTEM PERMEASE PROTEIN PSTA"/>
    <property type="match status" value="1"/>
</dbReference>
<reference evidence="13" key="1">
    <citation type="journal article" date="2019" name="Int. J. Syst. Evol. Microbiol.">
        <title>The Global Catalogue of Microorganisms (GCM) 10K type strain sequencing project: providing services to taxonomists for standard genome sequencing and annotation.</title>
        <authorList>
            <consortium name="The Broad Institute Genomics Platform"/>
            <consortium name="The Broad Institute Genome Sequencing Center for Infectious Disease"/>
            <person name="Wu L."/>
            <person name="Ma J."/>
        </authorList>
    </citation>
    <scope>NUCLEOTIDE SEQUENCE [LARGE SCALE GENOMIC DNA]</scope>
    <source>
        <strain evidence="13">KCTC 52640</strain>
    </source>
</reference>
<keyword evidence="8 10" id="KW-1133">Transmembrane helix</keyword>